<protein>
    <recommendedName>
        <fullName evidence="9">Glutamate or tyrosine decarboxylase</fullName>
    </recommendedName>
</protein>
<dbReference type="AlphaFoldDB" id="A0A8J3BVJ1"/>
<dbReference type="Pfam" id="PF00282">
    <property type="entry name" value="Pyridoxal_deC"/>
    <property type="match status" value="1"/>
</dbReference>
<keyword evidence="4 6" id="KW-0663">Pyridoxal phosphate</keyword>
<keyword evidence="3" id="KW-0210">Decarboxylase</keyword>
<reference evidence="7" key="1">
    <citation type="journal article" date="2014" name="Int. J. Syst. Evol. Microbiol.">
        <title>Complete genome sequence of Corynebacterium casei LMG S-19264T (=DSM 44701T), isolated from a smear-ripened cheese.</title>
        <authorList>
            <consortium name="US DOE Joint Genome Institute (JGI-PGF)"/>
            <person name="Walter F."/>
            <person name="Albersmeier A."/>
            <person name="Kalinowski J."/>
            <person name="Ruckert C."/>
        </authorList>
    </citation>
    <scope>NUCLEOTIDE SEQUENCE</scope>
    <source>
        <strain evidence="7">CGMCC 4.7299</strain>
    </source>
</reference>
<dbReference type="GO" id="GO:0019752">
    <property type="term" value="P:carboxylic acid metabolic process"/>
    <property type="evidence" value="ECO:0007669"/>
    <property type="project" value="InterPro"/>
</dbReference>
<name>A0A8J3BVJ1_9ACTN</name>
<evidence type="ECO:0008006" key="9">
    <source>
        <dbReference type="Google" id="ProtNLM"/>
    </source>
</evidence>
<keyword evidence="5" id="KW-0456">Lyase</keyword>
<feature type="modified residue" description="N6-(pyridoxal phosphate)lysine" evidence="6">
    <location>
        <position position="740"/>
    </location>
</feature>
<evidence type="ECO:0000256" key="3">
    <source>
        <dbReference type="ARBA" id="ARBA00022793"/>
    </source>
</evidence>
<keyword evidence="8" id="KW-1185">Reference proteome</keyword>
<evidence type="ECO:0000256" key="4">
    <source>
        <dbReference type="ARBA" id="ARBA00022898"/>
    </source>
</evidence>
<evidence type="ECO:0000256" key="6">
    <source>
        <dbReference type="PIRSR" id="PIRSR602129-50"/>
    </source>
</evidence>
<gene>
    <name evidence="7" type="ORF">GCM10012284_02770</name>
</gene>
<dbReference type="GO" id="GO:0005737">
    <property type="term" value="C:cytoplasm"/>
    <property type="evidence" value="ECO:0007669"/>
    <property type="project" value="TreeGrafter"/>
</dbReference>
<dbReference type="Gene3D" id="3.40.640.10">
    <property type="entry name" value="Type I PLP-dependent aspartate aminotransferase-like (Major domain)"/>
    <property type="match status" value="1"/>
</dbReference>
<dbReference type="Gene3D" id="3.90.1150.170">
    <property type="match status" value="1"/>
</dbReference>
<accession>A0A8J3BVJ1</accession>
<dbReference type="GO" id="GO:0030170">
    <property type="term" value="F:pyridoxal phosphate binding"/>
    <property type="evidence" value="ECO:0007669"/>
    <property type="project" value="InterPro"/>
</dbReference>
<dbReference type="EMBL" id="BMMX01000001">
    <property type="protein sequence ID" value="GGK72414.1"/>
    <property type="molecule type" value="Genomic_DNA"/>
</dbReference>
<reference evidence="7" key="2">
    <citation type="submission" date="2020-09" db="EMBL/GenBank/DDBJ databases">
        <authorList>
            <person name="Sun Q."/>
            <person name="Zhou Y."/>
        </authorList>
    </citation>
    <scope>NUCLEOTIDE SEQUENCE</scope>
    <source>
        <strain evidence="7">CGMCC 4.7299</strain>
    </source>
</reference>
<evidence type="ECO:0000313" key="8">
    <source>
        <dbReference type="Proteomes" id="UP000656042"/>
    </source>
</evidence>
<evidence type="ECO:0000256" key="5">
    <source>
        <dbReference type="ARBA" id="ARBA00023239"/>
    </source>
</evidence>
<evidence type="ECO:0000256" key="1">
    <source>
        <dbReference type="ARBA" id="ARBA00001933"/>
    </source>
</evidence>
<organism evidence="7 8">
    <name type="scientific">Mangrovihabitans endophyticus</name>
    <dbReference type="NCBI Taxonomy" id="1751298"/>
    <lineage>
        <taxon>Bacteria</taxon>
        <taxon>Bacillati</taxon>
        <taxon>Actinomycetota</taxon>
        <taxon>Actinomycetes</taxon>
        <taxon>Micromonosporales</taxon>
        <taxon>Micromonosporaceae</taxon>
        <taxon>Mangrovihabitans</taxon>
    </lineage>
</organism>
<comment type="cofactor">
    <cofactor evidence="1 6">
        <name>pyridoxal 5'-phosphate</name>
        <dbReference type="ChEBI" id="CHEBI:597326"/>
    </cofactor>
</comment>
<evidence type="ECO:0000313" key="7">
    <source>
        <dbReference type="EMBL" id="GGK72414.1"/>
    </source>
</evidence>
<dbReference type="PANTHER" id="PTHR45677">
    <property type="entry name" value="GLUTAMATE DECARBOXYLASE-RELATED"/>
    <property type="match status" value="1"/>
</dbReference>
<dbReference type="InterPro" id="IPR015424">
    <property type="entry name" value="PyrdxlP-dep_Trfase"/>
</dbReference>
<dbReference type="PANTHER" id="PTHR45677:SF8">
    <property type="entry name" value="CYSTEINE SULFINIC ACID DECARBOXYLASE"/>
    <property type="match status" value="1"/>
</dbReference>
<dbReference type="SUPFAM" id="SSF53383">
    <property type="entry name" value="PLP-dependent transferases"/>
    <property type="match status" value="1"/>
</dbReference>
<comment type="similarity">
    <text evidence="2">Belongs to the group II decarboxylase family.</text>
</comment>
<dbReference type="GO" id="GO:0004058">
    <property type="term" value="F:aromatic-L-amino-acid decarboxylase activity"/>
    <property type="evidence" value="ECO:0007669"/>
    <property type="project" value="UniProtKB-ARBA"/>
</dbReference>
<proteinExistence type="inferred from homology"/>
<comment type="caution">
    <text evidence="7">The sequence shown here is derived from an EMBL/GenBank/DDBJ whole genome shotgun (WGS) entry which is preliminary data.</text>
</comment>
<sequence>MTSIGLGDVGRAAAVLAGTPELRIPEPLSSAKPVISGSARMVSVVHELMVSGRNIDAWISGQPVLEQTAVPLHPSREAHLVRTGDSEWVALRWPTGSVAARSAYQGHLEAVFRTASAASGTPVHAQEQYAVIEGVGSDPWVLAPNLGRTVEDRLRCNEFPAEERHKLLTTLTALRRAMVETGMIWQGFAPRNMFFRDGSLTLIDFEEVVDAAREPARAAECLTWHRIFFADCLTERESLELFQPLAGEPEIPDDTIREADRFERALLGTPSITWARRRELLHVSIVLEGRHQRPSNKRDAGVLFGHELGHFWGDFLSADHEARLFAQMRSVDSSEVLAACLEAFEAAMEADICRTLRQRAYGTEDVSTPRTVAMIDVLEATGPAHLAAHRARQSGWYEGLETDPGQLVDEFLHEAGTAVNGLDRSVLDEYLVGGGDARKTHEESLAQATRIGLDFLHRTEEPFLHHRKPEELRAVLGGPVPLTGSGMDAVLAEVEEVIAHLSVSQSHPDYLAFPDTGNAIASLVGGTVGRLLNQNLIAVDRSAPAATFVEIQVVEWLRELVGYETVPITELRGVRDIAGLWATGGHLSNHIAMLVALGRQFPEVRRSGLMGLNSQPAVVMAGPIAHYSHSDAAFHLGLGWDAVISVGAEGGFTTDPDAVEAALTNPPNGKTPFMVVGVAGNCRTTGVDDLARLAEVCRRHGVWYHVDACHGGSLIFNERLRERYLARIAEADSVSLDPHKGLFTPYPSSYVLFRERGMLGQFSRHSSAVNADGNWDLGLITPFLGSRGFESLATWTILRHVGVRRLGDLVESRQAHVRYLERRIDDNGLFVRFNDVDFYRMAFVFCPPPVRRLLNCLDRELRRRAVQTISRYTSRLNDSLYRAGAVCFDEHTLTDLDNRVGAGADASFTIMAACPGNPLLGRGDLDRALSHLIEGALQLVPSLIADLTEVRDGGRMLTGPASWGDLL</sequence>
<dbReference type="InterPro" id="IPR002129">
    <property type="entry name" value="PyrdxlP-dep_de-COase"/>
</dbReference>
<evidence type="ECO:0000256" key="2">
    <source>
        <dbReference type="ARBA" id="ARBA00009533"/>
    </source>
</evidence>
<dbReference type="InterPro" id="IPR015421">
    <property type="entry name" value="PyrdxlP-dep_Trfase_major"/>
</dbReference>
<dbReference type="Proteomes" id="UP000656042">
    <property type="component" value="Unassembled WGS sequence"/>
</dbReference>